<name>A0ACB1AZF9_MELEN</name>
<evidence type="ECO:0000313" key="2">
    <source>
        <dbReference type="Proteomes" id="UP001497535"/>
    </source>
</evidence>
<proteinExistence type="predicted"/>
<dbReference type="Proteomes" id="UP001497535">
    <property type="component" value="Unassembled WGS sequence"/>
</dbReference>
<dbReference type="EMBL" id="CAVMJV010000151">
    <property type="protein sequence ID" value="CAK5114683.1"/>
    <property type="molecule type" value="Genomic_DNA"/>
</dbReference>
<comment type="caution">
    <text evidence="1">The sequence shown here is derived from an EMBL/GenBank/DDBJ whole genome shotgun (WGS) entry which is preliminary data.</text>
</comment>
<gene>
    <name evidence="1" type="ORF">MENTE1834_LOCUS45416</name>
</gene>
<keyword evidence="2" id="KW-1185">Reference proteome</keyword>
<organism evidence="1 2">
    <name type="scientific">Meloidogyne enterolobii</name>
    <name type="common">Root-knot nematode worm</name>
    <name type="synonym">Meloidogyne mayaguensis</name>
    <dbReference type="NCBI Taxonomy" id="390850"/>
    <lineage>
        <taxon>Eukaryota</taxon>
        <taxon>Metazoa</taxon>
        <taxon>Ecdysozoa</taxon>
        <taxon>Nematoda</taxon>
        <taxon>Chromadorea</taxon>
        <taxon>Rhabditida</taxon>
        <taxon>Tylenchina</taxon>
        <taxon>Tylenchomorpha</taxon>
        <taxon>Tylenchoidea</taxon>
        <taxon>Meloidogynidae</taxon>
        <taxon>Meloidogyninae</taxon>
        <taxon>Meloidogyne</taxon>
    </lineage>
</organism>
<evidence type="ECO:0000313" key="1">
    <source>
        <dbReference type="EMBL" id="CAK5114683.1"/>
    </source>
</evidence>
<protein>
    <submittedName>
        <fullName evidence="1">Uncharacterized protein</fullName>
    </submittedName>
</protein>
<reference evidence="1" key="1">
    <citation type="submission" date="2023-11" db="EMBL/GenBank/DDBJ databases">
        <authorList>
            <person name="Poullet M."/>
        </authorList>
    </citation>
    <scope>NUCLEOTIDE SEQUENCE</scope>
    <source>
        <strain evidence="1">E1834</strain>
    </source>
</reference>
<sequence length="141" mass="16125">MKGILVTLFLIRIFAPCVGLYKEAMDELEEIPEYSAYLRQLGFPQKNTTQPRISASIPAFATFPFENLPTLCKESPTDLYGHVFCWGMIGLYIMLIGSLIIYQLRSIFWLKTYKNNGQQSDNKNIELKSLHKQNLPGMLSV</sequence>
<accession>A0ACB1AZF9</accession>